<organism evidence="2 3">
    <name type="scientific">Eumeta variegata</name>
    <name type="common">Bagworm moth</name>
    <name type="synonym">Eumeta japonica</name>
    <dbReference type="NCBI Taxonomy" id="151549"/>
    <lineage>
        <taxon>Eukaryota</taxon>
        <taxon>Metazoa</taxon>
        <taxon>Ecdysozoa</taxon>
        <taxon>Arthropoda</taxon>
        <taxon>Hexapoda</taxon>
        <taxon>Insecta</taxon>
        <taxon>Pterygota</taxon>
        <taxon>Neoptera</taxon>
        <taxon>Endopterygota</taxon>
        <taxon>Lepidoptera</taxon>
        <taxon>Glossata</taxon>
        <taxon>Ditrysia</taxon>
        <taxon>Tineoidea</taxon>
        <taxon>Psychidae</taxon>
        <taxon>Oiketicinae</taxon>
        <taxon>Eumeta</taxon>
    </lineage>
</organism>
<proteinExistence type="predicted"/>
<sequence length="154" mass="16914">MINHQIKRKGWVSIYNCAVMTSICLMEFHAGMFSGNLLTHPKISVAFDTFILPQRGHDAGKKTVSDQNIVPNTHADGILYGFVIPTALKRSQLKHATDKRGGVACRCTVHRTWTVIDRSLSRIIGYIFPAASRFLIRVHLGAVGATAAADTPLN</sequence>
<feature type="transmembrane region" description="Helical" evidence="1">
    <location>
        <begin position="12"/>
        <end position="33"/>
    </location>
</feature>
<name>A0A4C1SE77_EUMVA</name>
<protein>
    <submittedName>
        <fullName evidence="2">Uncharacterized protein</fullName>
    </submittedName>
</protein>
<comment type="caution">
    <text evidence="2">The sequence shown here is derived from an EMBL/GenBank/DDBJ whole genome shotgun (WGS) entry which is preliminary data.</text>
</comment>
<reference evidence="2 3" key="1">
    <citation type="journal article" date="2019" name="Commun. Biol.">
        <title>The bagworm genome reveals a unique fibroin gene that provides high tensile strength.</title>
        <authorList>
            <person name="Kono N."/>
            <person name="Nakamura H."/>
            <person name="Ohtoshi R."/>
            <person name="Tomita M."/>
            <person name="Numata K."/>
            <person name="Arakawa K."/>
        </authorList>
    </citation>
    <scope>NUCLEOTIDE SEQUENCE [LARGE SCALE GENOMIC DNA]</scope>
</reference>
<dbReference type="EMBL" id="BGZK01000003">
    <property type="protein sequence ID" value="GBO99467.1"/>
    <property type="molecule type" value="Genomic_DNA"/>
</dbReference>
<gene>
    <name evidence="2" type="ORF">EVAR_658_1</name>
</gene>
<evidence type="ECO:0000313" key="2">
    <source>
        <dbReference type="EMBL" id="GBO99467.1"/>
    </source>
</evidence>
<keyword evidence="1" id="KW-1133">Transmembrane helix</keyword>
<dbReference type="AlphaFoldDB" id="A0A4C1SE77"/>
<accession>A0A4C1SE77</accession>
<dbReference type="Proteomes" id="UP000299102">
    <property type="component" value="Unassembled WGS sequence"/>
</dbReference>
<evidence type="ECO:0000313" key="3">
    <source>
        <dbReference type="Proteomes" id="UP000299102"/>
    </source>
</evidence>
<keyword evidence="1" id="KW-0812">Transmembrane</keyword>
<keyword evidence="1" id="KW-0472">Membrane</keyword>
<keyword evidence="3" id="KW-1185">Reference proteome</keyword>
<evidence type="ECO:0000256" key="1">
    <source>
        <dbReference type="SAM" id="Phobius"/>
    </source>
</evidence>